<evidence type="ECO:0000313" key="2">
    <source>
        <dbReference type="Proteomes" id="UP001055879"/>
    </source>
</evidence>
<accession>A0ACB9DI02</accession>
<keyword evidence="2" id="KW-1185">Reference proteome</keyword>
<reference evidence="2" key="1">
    <citation type="journal article" date="2022" name="Mol. Ecol. Resour.">
        <title>The genomes of chicory, endive, great burdock and yacon provide insights into Asteraceae palaeo-polyploidization history and plant inulin production.</title>
        <authorList>
            <person name="Fan W."/>
            <person name="Wang S."/>
            <person name="Wang H."/>
            <person name="Wang A."/>
            <person name="Jiang F."/>
            <person name="Liu H."/>
            <person name="Zhao H."/>
            <person name="Xu D."/>
            <person name="Zhang Y."/>
        </authorList>
    </citation>
    <scope>NUCLEOTIDE SEQUENCE [LARGE SCALE GENOMIC DNA]</scope>
    <source>
        <strain evidence="2">cv. Niubang</strain>
    </source>
</reference>
<organism evidence="1 2">
    <name type="scientific">Arctium lappa</name>
    <name type="common">Greater burdock</name>
    <name type="synonym">Lappa major</name>
    <dbReference type="NCBI Taxonomy" id="4217"/>
    <lineage>
        <taxon>Eukaryota</taxon>
        <taxon>Viridiplantae</taxon>
        <taxon>Streptophyta</taxon>
        <taxon>Embryophyta</taxon>
        <taxon>Tracheophyta</taxon>
        <taxon>Spermatophyta</taxon>
        <taxon>Magnoliopsida</taxon>
        <taxon>eudicotyledons</taxon>
        <taxon>Gunneridae</taxon>
        <taxon>Pentapetalae</taxon>
        <taxon>asterids</taxon>
        <taxon>campanulids</taxon>
        <taxon>Asterales</taxon>
        <taxon>Asteraceae</taxon>
        <taxon>Carduoideae</taxon>
        <taxon>Cardueae</taxon>
        <taxon>Arctiinae</taxon>
        <taxon>Arctium</taxon>
    </lineage>
</organism>
<reference evidence="1 2" key="2">
    <citation type="journal article" date="2022" name="Mol. Ecol. Resour.">
        <title>The genomes of chicory, endive, great burdock and yacon provide insights into Asteraceae paleo-polyploidization history and plant inulin production.</title>
        <authorList>
            <person name="Fan W."/>
            <person name="Wang S."/>
            <person name="Wang H."/>
            <person name="Wang A."/>
            <person name="Jiang F."/>
            <person name="Liu H."/>
            <person name="Zhao H."/>
            <person name="Xu D."/>
            <person name="Zhang Y."/>
        </authorList>
    </citation>
    <scope>NUCLEOTIDE SEQUENCE [LARGE SCALE GENOMIC DNA]</scope>
    <source>
        <strain evidence="2">cv. Niubang</strain>
    </source>
</reference>
<comment type="caution">
    <text evidence="1">The sequence shown here is derived from an EMBL/GenBank/DDBJ whole genome shotgun (WGS) entry which is preliminary data.</text>
</comment>
<evidence type="ECO:0000313" key="1">
    <source>
        <dbReference type="EMBL" id="KAI3746106.1"/>
    </source>
</evidence>
<gene>
    <name evidence="1" type="ORF">L6452_08527</name>
</gene>
<proteinExistence type="predicted"/>
<sequence>MIQQLKTCISDYGNLVHIDGDDFDKNLGYKVKVPANTYVYEEKSVEKGSNLTRLRTRTSERCDVYNRYLALTQCSGPSEQNPHGGSRGLRNDQVDKLPGASSSKPTLVFLT</sequence>
<protein>
    <submittedName>
        <fullName evidence="1">Uncharacterized protein</fullName>
    </submittedName>
</protein>
<name>A0ACB9DI02_ARCLA</name>
<dbReference type="EMBL" id="CM042049">
    <property type="protein sequence ID" value="KAI3746106.1"/>
    <property type="molecule type" value="Genomic_DNA"/>
</dbReference>
<dbReference type="Proteomes" id="UP001055879">
    <property type="component" value="Linkage Group LG03"/>
</dbReference>